<keyword evidence="1" id="KW-1133">Transmembrane helix</keyword>
<gene>
    <name evidence="2" type="ORF">M378DRAFT_164600</name>
</gene>
<keyword evidence="1" id="KW-0472">Membrane</keyword>
<dbReference type="AlphaFoldDB" id="A0A0C2T9F2"/>
<dbReference type="EMBL" id="KN818260">
    <property type="protein sequence ID" value="KIL63314.1"/>
    <property type="molecule type" value="Genomic_DNA"/>
</dbReference>
<feature type="non-terminal residue" evidence="2">
    <location>
        <position position="69"/>
    </location>
</feature>
<dbReference type="InParanoid" id="A0A0C2T9F2"/>
<evidence type="ECO:0000313" key="2">
    <source>
        <dbReference type="EMBL" id="KIL63314.1"/>
    </source>
</evidence>
<keyword evidence="1" id="KW-0812">Transmembrane</keyword>
<name>A0A0C2T9F2_AMAMK</name>
<feature type="transmembrane region" description="Helical" evidence="1">
    <location>
        <begin position="48"/>
        <end position="68"/>
    </location>
</feature>
<evidence type="ECO:0000313" key="3">
    <source>
        <dbReference type="Proteomes" id="UP000054549"/>
    </source>
</evidence>
<accession>A0A0C2T9F2</accession>
<keyword evidence="3" id="KW-1185">Reference proteome</keyword>
<dbReference type="HOGENOM" id="CLU_2782641_0_0_1"/>
<dbReference type="Proteomes" id="UP000054549">
    <property type="component" value="Unassembled WGS sequence"/>
</dbReference>
<organism evidence="2 3">
    <name type="scientific">Amanita muscaria (strain Koide BX008)</name>
    <dbReference type="NCBI Taxonomy" id="946122"/>
    <lineage>
        <taxon>Eukaryota</taxon>
        <taxon>Fungi</taxon>
        <taxon>Dikarya</taxon>
        <taxon>Basidiomycota</taxon>
        <taxon>Agaricomycotina</taxon>
        <taxon>Agaricomycetes</taxon>
        <taxon>Agaricomycetidae</taxon>
        <taxon>Agaricales</taxon>
        <taxon>Pluteineae</taxon>
        <taxon>Amanitaceae</taxon>
        <taxon>Amanita</taxon>
    </lineage>
</organism>
<proteinExistence type="predicted"/>
<sequence length="69" mass="8161">MPPLNHYMTSYLPITTNPMILHLPLRYHHTNQYTPLYPYDIDVIYRHSYVLVLVSITFIASIAVIHTYI</sequence>
<evidence type="ECO:0000256" key="1">
    <source>
        <dbReference type="SAM" id="Phobius"/>
    </source>
</evidence>
<protein>
    <submittedName>
        <fullName evidence="2">Uncharacterized protein</fullName>
    </submittedName>
</protein>
<reference evidence="2 3" key="1">
    <citation type="submission" date="2014-04" db="EMBL/GenBank/DDBJ databases">
        <title>Evolutionary Origins and Diversification of the Mycorrhizal Mutualists.</title>
        <authorList>
            <consortium name="DOE Joint Genome Institute"/>
            <consortium name="Mycorrhizal Genomics Consortium"/>
            <person name="Kohler A."/>
            <person name="Kuo A."/>
            <person name="Nagy L.G."/>
            <person name="Floudas D."/>
            <person name="Copeland A."/>
            <person name="Barry K.W."/>
            <person name="Cichocki N."/>
            <person name="Veneault-Fourrey C."/>
            <person name="LaButti K."/>
            <person name="Lindquist E.A."/>
            <person name="Lipzen A."/>
            <person name="Lundell T."/>
            <person name="Morin E."/>
            <person name="Murat C."/>
            <person name="Riley R."/>
            <person name="Ohm R."/>
            <person name="Sun H."/>
            <person name="Tunlid A."/>
            <person name="Henrissat B."/>
            <person name="Grigoriev I.V."/>
            <person name="Hibbett D.S."/>
            <person name="Martin F."/>
        </authorList>
    </citation>
    <scope>NUCLEOTIDE SEQUENCE [LARGE SCALE GENOMIC DNA]</scope>
    <source>
        <strain evidence="2 3">Koide BX008</strain>
    </source>
</reference>